<dbReference type="EMBL" id="JBHTKJ010000023">
    <property type="protein sequence ID" value="MFD1038653.1"/>
    <property type="molecule type" value="Genomic_DNA"/>
</dbReference>
<comment type="caution">
    <text evidence="1">The sequence shown here is derived from an EMBL/GenBank/DDBJ whole genome shotgun (WGS) entry which is preliminary data.</text>
</comment>
<dbReference type="Pfam" id="PF10720">
    <property type="entry name" value="DUF2515"/>
    <property type="match status" value="1"/>
</dbReference>
<organism evidence="1 2">
    <name type="scientific">Virgibacillus byunsanensis</name>
    <dbReference type="NCBI Taxonomy" id="570945"/>
    <lineage>
        <taxon>Bacteria</taxon>
        <taxon>Bacillati</taxon>
        <taxon>Bacillota</taxon>
        <taxon>Bacilli</taxon>
        <taxon>Bacillales</taxon>
        <taxon>Bacillaceae</taxon>
        <taxon>Virgibacillus</taxon>
    </lineage>
</organism>
<accession>A0ABW3LLE6</accession>
<proteinExistence type="predicted"/>
<sequence length="315" mass="38298">MLIKGGEQAYLHYIIKRTREHNVDNISRTKAYQNIYLTYPEIKWSLLASVVSRNAGWNMTDLYLPPFQKLFHENERTRLFMTYERANWLIFSDAYPQLLIYILSIKRNKPLFYLLKEFNVSVFMIEEWYRFWTYQDQERLMTALIINEQNVIEAPVVKNNYFKQNVFHKVPYQMQNLLFMNAIIVPTKTLKLYGLFVHDFTNLTKRISLGKQIASVLFHKDTYHHILDFLIRVEYTGSRRDYEQFLDLPFPYSPILRMIYPEITHHNNIRSDWFKSRGLKKKWFRNIPKDSNFDITESFYNKRNMIFAYYHIKLI</sequence>
<keyword evidence="2" id="KW-1185">Reference proteome</keyword>
<evidence type="ECO:0000313" key="2">
    <source>
        <dbReference type="Proteomes" id="UP001597040"/>
    </source>
</evidence>
<dbReference type="InterPro" id="IPR019658">
    <property type="entry name" value="DUF2515"/>
</dbReference>
<name>A0ABW3LLE6_9BACI</name>
<protein>
    <submittedName>
        <fullName evidence="1">DUF2515 family protein</fullName>
    </submittedName>
</protein>
<dbReference type="Proteomes" id="UP001597040">
    <property type="component" value="Unassembled WGS sequence"/>
</dbReference>
<gene>
    <name evidence="1" type="ORF">ACFQ3N_09655</name>
</gene>
<reference evidence="2" key="1">
    <citation type="journal article" date="2019" name="Int. J. Syst. Evol. Microbiol.">
        <title>The Global Catalogue of Microorganisms (GCM) 10K type strain sequencing project: providing services to taxonomists for standard genome sequencing and annotation.</title>
        <authorList>
            <consortium name="The Broad Institute Genomics Platform"/>
            <consortium name="The Broad Institute Genome Sequencing Center for Infectious Disease"/>
            <person name="Wu L."/>
            <person name="Ma J."/>
        </authorList>
    </citation>
    <scope>NUCLEOTIDE SEQUENCE [LARGE SCALE GENOMIC DNA]</scope>
    <source>
        <strain evidence="2">CCUG 56754</strain>
    </source>
</reference>
<evidence type="ECO:0000313" key="1">
    <source>
        <dbReference type="EMBL" id="MFD1038653.1"/>
    </source>
</evidence>
<dbReference type="RefSeq" id="WP_390361832.1">
    <property type="nucleotide sequence ID" value="NZ_JBHTKJ010000023.1"/>
</dbReference>